<evidence type="ECO:0000256" key="1">
    <source>
        <dbReference type="ARBA" id="ARBA00022670"/>
    </source>
</evidence>
<dbReference type="GO" id="GO:0006508">
    <property type="term" value="P:proteolysis"/>
    <property type="evidence" value="ECO:0007669"/>
    <property type="project" value="UniProtKB-KW"/>
</dbReference>
<feature type="compositionally biased region" description="Basic and acidic residues" evidence="4">
    <location>
        <begin position="684"/>
        <end position="694"/>
    </location>
</feature>
<feature type="compositionally biased region" description="Basic and acidic residues" evidence="4">
    <location>
        <begin position="614"/>
        <end position="630"/>
    </location>
</feature>
<feature type="compositionally biased region" description="Polar residues" evidence="4">
    <location>
        <begin position="975"/>
        <end position="985"/>
    </location>
</feature>
<feature type="region of interest" description="Disordered" evidence="4">
    <location>
        <begin position="963"/>
        <end position="985"/>
    </location>
</feature>
<dbReference type="InterPro" id="IPR012337">
    <property type="entry name" value="RNaseH-like_sf"/>
</dbReference>
<evidence type="ECO:0000256" key="4">
    <source>
        <dbReference type="SAM" id="MobiDB-lite"/>
    </source>
</evidence>
<dbReference type="Pfam" id="PF05699">
    <property type="entry name" value="Dimer_Tnp_hAT"/>
    <property type="match status" value="1"/>
</dbReference>
<dbReference type="GO" id="GO:0015074">
    <property type="term" value="P:DNA integration"/>
    <property type="evidence" value="ECO:0007669"/>
    <property type="project" value="InterPro"/>
</dbReference>
<evidence type="ECO:0000256" key="3">
    <source>
        <dbReference type="ARBA" id="ARBA00022801"/>
    </source>
</evidence>
<evidence type="ECO:0000259" key="5">
    <source>
        <dbReference type="PROSITE" id="PS50994"/>
    </source>
</evidence>
<dbReference type="STRING" id="300112.A0A4S2KIU3"/>
<comment type="caution">
    <text evidence="6">The sequence shown here is derived from an EMBL/GenBank/DDBJ whole genome shotgun (WGS) entry which is preliminary data.</text>
</comment>
<dbReference type="Pfam" id="PF25597">
    <property type="entry name" value="SH3_retrovirus"/>
    <property type="match status" value="1"/>
</dbReference>
<reference evidence="6 7" key="1">
    <citation type="journal article" date="2019" name="Philos. Trans. R. Soc. Lond., B, Biol. Sci.">
        <title>Ant behaviour and brain gene expression of defending hosts depend on the ecological success of the intruding social parasite.</title>
        <authorList>
            <person name="Kaur R."/>
            <person name="Stoldt M."/>
            <person name="Jongepier E."/>
            <person name="Feldmeyer B."/>
            <person name="Menzel F."/>
            <person name="Bornberg-Bauer E."/>
            <person name="Foitzik S."/>
        </authorList>
    </citation>
    <scope>NUCLEOTIDE SEQUENCE [LARGE SCALE GENOMIC DNA]</scope>
    <source>
        <tissue evidence="6">Whole body</tissue>
    </source>
</reference>
<evidence type="ECO:0000313" key="6">
    <source>
        <dbReference type="EMBL" id="TGZ49036.1"/>
    </source>
</evidence>
<name>A0A4S2KIU3_9HYME</name>
<dbReference type="Proteomes" id="UP000310200">
    <property type="component" value="Unassembled WGS sequence"/>
</dbReference>
<dbReference type="GO" id="GO:0003676">
    <property type="term" value="F:nucleic acid binding"/>
    <property type="evidence" value="ECO:0007669"/>
    <property type="project" value="InterPro"/>
</dbReference>
<dbReference type="InterPro" id="IPR001584">
    <property type="entry name" value="Integrase_cat-core"/>
</dbReference>
<dbReference type="InterPro" id="IPR036397">
    <property type="entry name" value="RNaseH_sf"/>
</dbReference>
<dbReference type="Pfam" id="PF07727">
    <property type="entry name" value="RVT_2"/>
    <property type="match status" value="1"/>
</dbReference>
<accession>A0A4S2KIU3</accession>
<dbReference type="InterPro" id="IPR054722">
    <property type="entry name" value="PolX-like_BBD"/>
</dbReference>
<organism evidence="6 7">
    <name type="scientific">Temnothorax longispinosus</name>
    <dbReference type="NCBI Taxonomy" id="300112"/>
    <lineage>
        <taxon>Eukaryota</taxon>
        <taxon>Metazoa</taxon>
        <taxon>Ecdysozoa</taxon>
        <taxon>Arthropoda</taxon>
        <taxon>Hexapoda</taxon>
        <taxon>Insecta</taxon>
        <taxon>Pterygota</taxon>
        <taxon>Neoptera</taxon>
        <taxon>Endopterygota</taxon>
        <taxon>Hymenoptera</taxon>
        <taxon>Apocrita</taxon>
        <taxon>Aculeata</taxon>
        <taxon>Formicoidea</taxon>
        <taxon>Formicidae</taxon>
        <taxon>Myrmicinae</taxon>
        <taxon>Temnothorax</taxon>
    </lineage>
</organism>
<dbReference type="Pfam" id="PF22936">
    <property type="entry name" value="Pol_BBD"/>
    <property type="match status" value="1"/>
</dbReference>
<dbReference type="GO" id="GO:0046983">
    <property type="term" value="F:protein dimerization activity"/>
    <property type="evidence" value="ECO:0007669"/>
    <property type="project" value="InterPro"/>
</dbReference>
<protein>
    <recommendedName>
        <fullName evidence="5">Integrase catalytic domain-containing protein</fullName>
    </recommendedName>
</protein>
<evidence type="ECO:0000256" key="2">
    <source>
        <dbReference type="ARBA" id="ARBA00022723"/>
    </source>
</evidence>
<dbReference type="PANTHER" id="PTHR42648">
    <property type="entry name" value="TRANSPOSASE, PUTATIVE-RELATED"/>
    <property type="match status" value="1"/>
</dbReference>
<evidence type="ECO:0000313" key="7">
    <source>
        <dbReference type="Proteomes" id="UP000310200"/>
    </source>
</evidence>
<proteinExistence type="predicted"/>
<feature type="compositionally biased region" description="Basic residues" evidence="4">
    <location>
        <begin position="12"/>
        <end position="22"/>
    </location>
</feature>
<dbReference type="CDD" id="cd09272">
    <property type="entry name" value="RNase_HI_RT_Ty1"/>
    <property type="match status" value="1"/>
</dbReference>
<dbReference type="InterPro" id="IPR057670">
    <property type="entry name" value="SH3_retrovirus"/>
</dbReference>
<dbReference type="PROSITE" id="PS50994">
    <property type="entry name" value="INTEGRASE"/>
    <property type="match status" value="1"/>
</dbReference>
<dbReference type="GO" id="GO:0046872">
    <property type="term" value="F:metal ion binding"/>
    <property type="evidence" value="ECO:0007669"/>
    <property type="project" value="UniProtKB-KW"/>
</dbReference>
<keyword evidence="3" id="KW-0378">Hydrolase</keyword>
<dbReference type="InterPro" id="IPR013103">
    <property type="entry name" value="RVT_2"/>
</dbReference>
<feature type="region of interest" description="Disordered" evidence="4">
    <location>
        <begin position="1"/>
        <end position="54"/>
    </location>
</feature>
<dbReference type="PANTHER" id="PTHR42648:SF28">
    <property type="entry name" value="TRANSPOSON-ENCODED PROTEIN WITH RIBONUCLEASE H-LIKE AND RETROVIRUS ZINC FINGER-LIKE DOMAINS"/>
    <property type="match status" value="1"/>
</dbReference>
<dbReference type="InterPro" id="IPR008906">
    <property type="entry name" value="HATC_C_dom"/>
</dbReference>
<dbReference type="EMBL" id="QBLH01002251">
    <property type="protein sequence ID" value="TGZ49036.1"/>
    <property type="molecule type" value="Genomic_DNA"/>
</dbReference>
<dbReference type="InterPro" id="IPR039537">
    <property type="entry name" value="Retrotran_Ty1/copia-like"/>
</dbReference>
<dbReference type="GO" id="GO:0008233">
    <property type="term" value="F:peptidase activity"/>
    <property type="evidence" value="ECO:0007669"/>
    <property type="project" value="UniProtKB-KW"/>
</dbReference>
<sequence>MHRSGRNTTPRPPRRPPARMKNGHVAAGANYSDMDKDGQSGARDNLSTSGGQSIHVREATTAKQAWNALKAYHEKSTLSSKVFLLKSIVNRSIVNRKLDEDGDMEEYINGTLLLVDKLAALGEKLVESLQIAILLGSLPDSYGTLVTALESRPDDQLTLTLVKGKLIDEYKRRKINKIGEVDKESALKRWKNNKESAGNVVDVESEDTEGSVHMCFMVGASKPKKTDTDAVKGSVMLADGRMVRTEEIGTVVLRCVGREEQHTPVTLTEVLYVPTLKGSLLSVRRITRNNFKVIFSGSNCSITREGKLVATGSLRGGLYYLHLVESALAAKSAHIIECQHTWHKKFGHRDPIAVKQLVEKKLATGIKMKDCGIRCACDCCIKAKMARKPFPKVSLTKTNNKLELLHTDLCGPMRTATQGGKKYILTIIDDYSRYTCVSLLKTKSDTAQAVTEYFEAVFTKFQRRPKAIRSDRGREFITEDLRQNLRKSGTQVQLTAPYSPQQNGVAERKNRYLIDRLPTRATEKTLFELWEGKLPDMTHLHVFGCTAYVHVCKMFRGKLSPKAQKLIFVGYADGSKTYRLLDKQKGKITISRNVTFVGEEDFENTPDVETNLDQSRKERAIEQDPDEKTVSFEQEQEQNVPRTNKTIVITSDEESFENAGEDNDEDQDGEDEELRRSSRRNKGRPPDRDVNPLEKYGKDYDEVFAPVVGQTTVRIFFTLAGKRGLIVKQFDAKTAFLNGDLKKTVYMVQPEGFIKPGGKDKALENREVFLVFEYGKTNEAFFTLIKKRENVNIPMDPGSMKNRCQADMMESNKNYQERIGELLYIGVNARPDILAPVCILSQHTTDPTIVDWTETKQILKYLKGTMQFQLKLGNIEERNTGLVAYSNADWAQGRSDRKSISRFLVQLHGSTIAWGCRKQTCVALSTTEAEYVALVETCKELLWIHQILEDFDENITKPTTVLEDKATPLAEPDSSPRSSLTNASCRSSPFLGGELSLMIRLSLGWSPEHAPQRSIRQERGNGLDTRWQPERRLLADTAFSFRYINACMRQCRLLFCLYAAREGSGEDGVVGGDVIGVVGYDVIGVEVDDGTLFVKEDFLSKLRIFDPKFALQQEDEENRPNNSVVEDVLLVAKRLGGFDEEMLRKEWKSLVLDSTSEQKEHIISLDFDNAWKTIMATKDADDKFKFPMVTKLVNALRSLPNSNADAERVFSMLTDVKTKKRNCLSPSHVQGICVFKSCLRARGETARTMTVDARHLALIYRAPATQIHAEIPRKHFQRKNIRRSRELCESDKEGWRGKFACVPGLEIAALRLVVVLPHSNSTVVLGFKTAITAWKPH</sequence>
<gene>
    <name evidence="6" type="ORF">DBV15_11817</name>
</gene>
<feature type="region of interest" description="Disordered" evidence="4">
    <location>
        <begin position="601"/>
        <end position="694"/>
    </location>
</feature>
<feature type="domain" description="Integrase catalytic" evidence="5">
    <location>
        <begin position="387"/>
        <end position="569"/>
    </location>
</feature>
<dbReference type="SUPFAM" id="SSF53098">
    <property type="entry name" value="Ribonuclease H-like"/>
    <property type="match status" value="1"/>
</dbReference>
<dbReference type="Gene3D" id="3.30.420.10">
    <property type="entry name" value="Ribonuclease H-like superfamily/Ribonuclease H"/>
    <property type="match status" value="1"/>
</dbReference>
<keyword evidence="7" id="KW-1185">Reference proteome</keyword>
<dbReference type="Pfam" id="PF14223">
    <property type="entry name" value="Retrotran_gag_2"/>
    <property type="match status" value="1"/>
</dbReference>
<feature type="compositionally biased region" description="Polar residues" evidence="4">
    <location>
        <begin position="631"/>
        <end position="649"/>
    </location>
</feature>
<dbReference type="Pfam" id="PF00665">
    <property type="entry name" value="rve"/>
    <property type="match status" value="1"/>
</dbReference>
<keyword evidence="2" id="KW-0479">Metal-binding</keyword>
<feature type="compositionally biased region" description="Acidic residues" evidence="4">
    <location>
        <begin position="651"/>
        <end position="672"/>
    </location>
</feature>
<keyword evidence="1" id="KW-0645">Protease</keyword>